<sequence length="68" mass="7191">MSGIDDAKNKAEGLAGQAKEALGDATGNESLENEGRADQVRSEVKEKFEEIKDKVTDAANRIIGGAKD</sequence>
<feature type="region of interest" description="Disordered" evidence="2">
    <location>
        <begin position="1"/>
        <end position="44"/>
    </location>
</feature>
<dbReference type="STRING" id="1737425.GCA_900049755_02696"/>
<gene>
    <name evidence="4" type="ORF">Csp1_17690</name>
</gene>
<dbReference type="InterPro" id="IPR008462">
    <property type="entry name" value="CsbD"/>
</dbReference>
<keyword evidence="5" id="KW-1185">Reference proteome</keyword>
<accession>A0A2Z3YPJ0</accession>
<reference evidence="5" key="1">
    <citation type="submission" date="2017-11" db="EMBL/GenBank/DDBJ databases">
        <title>Otitis media/interna in a cat caused by the recently described species Corynebacterium provencense.</title>
        <authorList>
            <person name="Kittl S."/>
            <person name="Brodard I."/>
            <person name="Rychener L."/>
            <person name="Jores J."/>
            <person name="Roosje P."/>
            <person name="Gobeli Brawand S."/>
        </authorList>
    </citation>
    <scope>NUCLEOTIDE SEQUENCE [LARGE SCALE GENOMIC DNA]</scope>
    <source>
        <strain evidence="5">17KM38</strain>
    </source>
</reference>
<dbReference type="Pfam" id="PF05532">
    <property type="entry name" value="CsbD"/>
    <property type="match status" value="1"/>
</dbReference>
<evidence type="ECO:0000256" key="2">
    <source>
        <dbReference type="SAM" id="MobiDB-lite"/>
    </source>
</evidence>
<evidence type="ECO:0000313" key="4">
    <source>
        <dbReference type="EMBL" id="AWT26548.1"/>
    </source>
</evidence>
<evidence type="ECO:0000259" key="3">
    <source>
        <dbReference type="Pfam" id="PF05532"/>
    </source>
</evidence>
<dbReference type="KEGG" id="cpre:Csp1_17690"/>
<feature type="compositionally biased region" description="Basic and acidic residues" evidence="2">
    <location>
        <begin position="33"/>
        <end position="44"/>
    </location>
</feature>
<feature type="compositionally biased region" description="Basic and acidic residues" evidence="2">
    <location>
        <begin position="1"/>
        <end position="11"/>
    </location>
</feature>
<dbReference type="InterPro" id="IPR036629">
    <property type="entry name" value="YjbJ_sf"/>
</dbReference>
<comment type="similarity">
    <text evidence="1">Belongs to the UPF0337 (CsbD) family.</text>
</comment>
<name>A0A2Z3YPJ0_9CORY</name>
<dbReference type="Proteomes" id="UP000247696">
    <property type="component" value="Chromosome"/>
</dbReference>
<proteinExistence type="inferred from homology"/>
<dbReference type="SUPFAM" id="SSF69047">
    <property type="entry name" value="Hypothetical protein YjbJ"/>
    <property type="match status" value="1"/>
</dbReference>
<feature type="domain" description="CsbD-like" evidence="3">
    <location>
        <begin position="5"/>
        <end position="56"/>
    </location>
</feature>
<evidence type="ECO:0000313" key="5">
    <source>
        <dbReference type="Proteomes" id="UP000247696"/>
    </source>
</evidence>
<dbReference type="Gene3D" id="1.10.1470.10">
    <property type="entry name" value="YjbJ"/>
    <property type="match status" value="1"/>
</dbReference>
<protein>
    <recommendedName>
        <fullName evidence="3">CsbD-like domain-containing protein</fullName>
    </recommendedName>
</protein>
<organism evidence="4 5">
    <name type="scientific">Corynebacterium provencense</name>
    <dbReference type="NCBI Taxonomy" id="1737425"/>
    <lineage>
        <taxon>Bacteria</taxon>
        <taxon>Bacillati</taxon>
        <taxon>Actinomycetota</taxon>
        <taxon>Actinomycetes</taxon>
        <taxon>Mycobacteriales</taxon>
        <taxon>Corynebacteriaceae</taxon>
        <taxon>Corynebacterium</taxon>
    </lineage>
</organism>
<dbReference type="EMBL" id="CP024988">
    <property type="protein sequence ID" value="AWT26548.1"/>
    <property type="molecule type" value="Genomic_DNA"/>
</dbReference>
<evidence type="ECO:0000256" key="1">
    <source>
        <dbReference type="ARBA" id="ARBA00009129"/>
    </source>
</evidence>
<dbReference type="AlphaFoldDB" id="A0A2Z3YPJ0"/>